<organism evidence="1 2">
    <name type="scientific">Paramecium octaurelia</name>
    <dbReference type="NCBI Taxonomy" id="43137"/>
    <lineage>
        <taxon>Eukaryota</taxon>
        <taxon>Sar</taxon>
        <taxon>Alveolata</taxon>
        <taxon>Ciliophora</taxon>
        <taxon>Intramacronucleata</taxon>
        <taxon>Oligohymenophorea</taxon>
        <taxon>Peniculida</taxon>
        <taxon>Parameciidae</taxon>
        <taxon>Paramecium</taxon>
    </lineage>
</organism>
<evidence type="ECO:0000313" key="2">
    <source>
        <dbReference type="Proteomes" id="UP000683925"/>
    </source>
</evidence>
<dbReference type="AlphaFoldDB" id="A0A8S1SJI2"/>
<dbReference type="Proteomes" id="UP000683925">
    <property type="component" value="Unassembled WGS sequence"/>
</dbReference>
<gene>
    <name evidence="1" type="ORF">POCTA_138.1.T0120015</name>
</gene>
<name>A0A8S1SJI2_PAROT</name>
<accession>A0A8S1SJI2</accession>
<keyword evidence="2" id="KW-1185">Reference proteome</keyword>
<comment type="caution">
    <text evidence="1">The sequence shown here is derived from an EMBL/GenBank/DDBJ whole genome shotgun (WGS) entry which is preliminary data.</text>
</comment>
<protein>
    <submittedName>
        <fullName evidence="1">Uncharacterized protein</fullName>
    </submittedName>
</protein>
<sequence>MKKPYLQNTIHHFEQYSMKMKFKLPISPNSTQPVPQNKGKANLYFAYVYQKGSLKHFPQKQQQFVKFRSQTNYQNEHYSNQSLTVLLFRSIF</sequence>
<reference evidence="1" key="1">
    <citation type="submission" date="2021-01" db="EMBL/GenBank/DDBJ databases">
        <authorList>
            <consortium name="Genoscope - CEA"/>
            <person name="William W."/>
        </authorList>
    </citation>
    <scope>NUCLEOTIDE SEQUENCE</scope>
</reference>
<evidence type="ECO:0000313" key="1">
    <source>
        <dbReference type="EMBL" id="CAD8140653.1"/>
    </source>
</evidence>
<dbReference type="EMBL" id="CAJJDP010000011">
    <property type="protein sequence ID" value="CAD8140653.1"/>
    <property type="molecule type" value="Genomic_DNA"/>
</dbReference>
<proteinExistence type="predicted"/>